<evidence type="ECO:0000256" key="5">
    <source>
        <dbReference type="ARBA" id="ARBA00023125"/>
    </source>
</evidence>
<evidence type="ECO:0000256" key="7">
    <source>
        <dbReference type="PROSITE-ProRule" id="PRU00723"/>
    </source>
</evidence>
<evidence type="ECO:0000256" key="1">
    <source>
        <dbReference type="ARBA" id="ARBA00022723"/>
    </source>
</evidence>
<dbReference type="SUPFAM" id="SSF90229">
    <property type="entry name" value="CCCH zinc finger"/>
    <property type="match status" value="1"/>
</dbReference>
<dbReference type="InterPro" id="IPR025605">
    <property type="entry name" value="OST-HTH/LOTUS_dom"/>
</dbReference>
<dbReference type="PROSITE" id="PS51644">
    <property type="entry name" value="HTH_OST"/>
    <property type="match status" value="1"/>
</dbReference>
<dbReference type="Gene3D" id="4.10.1000.10">
    <property type="entry name" value="Zinc finger, CCCH-type"/>
    <property type="match status" value="1"/>
</dbReference>
<evidence type="ECO:0000259" key="10">
    <source>
        <dbReference type="PROSITE" id="PS51644"/>
    </source>
</evidence>
<dbReference type="KEGG" id="rarg:115726750"/>
<dbReference type="InterPro" id="IPR056276">
    <property type="entry name" value="AtC3H46-like_PABC-like"/>
</dbReference>
<evidence type="ECO:0000313" key="14">
    <source>
        <dbReference type="RefSeq" id="XP_048138633.1"/>
    </source>
</evidence>
<keyword evidence="1 7" id="KW-0479">Metal-binding</keyword>
<dbReference type="RefSeq" id="XP_030512634.1">
    <property type="nucleotide sequence ID" value="XM_030656774.1"/>
</dbReference>
<dbReference type="Gene3D" id="3.30.70.330">
    <property type="match status" value="1"/>
</dbReference>
<dbReference type="OrthoDB" id="1914176at2759"/>
<evidence type="ECO:0000259" key="9">
    <source>
        <dbReference type="PROSITE" id="PS50103"/>
    </source>
</evidence>
<protein>
    <submittedName>
        <fullName evidence="12 13">Zinc finger CCCH domain-containing protein 18-like isoform X1</fullName>
    </submittedName>
</protein>
<dbReference type="RefSeq" id="XP_030512635.1">
    <property type="nucleotide sequence ID" value="XM_030656775.1"/>
</dbReference>
<evidence type="ECO:0000256" key="6">
    <source>
        <dbReference type="PROSITE-ProRule" id="PRU00176"/>
    </source>
</evidence>
<evidence type="ECO:0000313" key="12">
    <source>
        <dbReference type="RefSeq" id="XP_030512634.1"/>
    </source>
</evidence>
<dbReference type="SMART" id="SM00360">
    <property type="entry name" value="RRM"/>
    <property type="match status" value="1"/>
</dbReference>
<feature type="zinc finger region" description="C3H1-type" evidence="7">
    <location>
        <begin position="180"/>
        <end position="207"/>
    </location>
</feature>
<dbReference type="Proteomes" id="UP000827889">
    <property type="component" value="Chromosome 7"/>
</dbReference>
<name>A0A8B8MPY3_9MYRT</name>
<dbReference type="RefSeq" id="XP_048138633.1">
    <property type="nucleotide sequence ID" value="XM_048282676.1"/>
</dbReference>
<dbReference type="SUPFAM" id="SSF54928">
    <property type="entry name" value="RNA-binding domain, RBD"/>
    <property type="match status" value="1"/>
</dbReference>
<evidence type="ECO:0000256" key="3">
    <source>
        <dbReference type="ARBA" id="ARBA00022833"/>
    </source>
</evidence>
<feature type="domain" description="C3H1-type" evidence="9">
    <location>
        <begin position="180"/>
        <end position="207"/>
    </location>
</feature>
<dbReference type="InterPro" id="IPR034365">
    <property type="entry name" value="AtC3H46-like_RRM"/>
</dbReference>
<dbReference type="InterPro" id="IPR012677">
    <property type="entry name" value="Nucleotide-bd_a/b_plait_sf"/>
</dbReference>
<feature type="domain" description="HTH OST-type" evidence="10">
    <location>
        <begin position="234"/>
        <end position="318"/>
    </location>
</feature>
<evidence type="ECO:0000256" key="4">
    <source>
        <dbReference type="ARBA" id="ARBA00022884"/>
    </source>
</evidence>
<keyword evidence="3 7" id="KW-0862">Zinc</keyword>
<dbReference type="PROSITE" id="PS50103">
    <property type="entry name" value="ZF_C3H1"/>
    <property type="match status" value="1"/>
</dbReference>
<dbReference type="InterPro" id="IPR000504">
    <property type="entry name" value="RRM_dom"/>
</dbReference>
<dbReference type="Pfam" id="PF00076">
    <property type="entry name" value="RRM_1"/>
    <property type="match status" value="1"/>
</dbReference>
<keyword evidence="2 7" id="KW-0863">Zinc-finger</keyword>
<organism evidence="11 13">
    <name type="scientific">Rhodamnia argentea</name>
    <dbReference type="NCBI Taxonomy" id="178133"/>
    <lineage>
        <taxon>Eukaryota</taxon>
        <taxon>Viridiplantae</taxon>
        <taxon>Streptophyta</taxon>
        <taxon>Embryophyta</taxon>
        <taxon>Tracheophyta</taxon>
        <taxon>Spermatophyta</taxon>
        <taxon>Magnoliopsida</taxon>
        <taxon>eudicotyledons</taxon>
        <taxon>Gunneridae</taxon>
        <taxon>Pentapetalae</taxon>
        <taxon>rosids</taxon>
        <taxon>malvids</taxon>
        <taxon>Myrtales</taxon>
        <taxon>Myrtaceae</taxon>
        <taxon>Myrtoideae</taxon>
        <taxon>Myrteae</taxon>
        <taxon>Australasian group</taxon>
        <taxon>Rhodamnia</taxon>
    </lineage>
</organism>
<dbReference type="Pfam" id="PF23182">
    <property type="entry name" value="PABC_AtC3H46"/>
    <property type="match status" value="1"/>
</dbReference>
<dbReference type="AlphaFoldDB" id="A0A8B8MPY3"/>
<dbReference type="InterPro" id="IPR000571">
    <property type="entry name" value="Znf_CCCH"/>
</dbReference>
<proteinExistence type="predicted"/>
<sequence length="571" mass="64224">MDFSESTKVVYDRIQKLEPENVSKIIGYLLLQDHGEREMIRLAFSPDNAIHSLITKAKSELGLSKPAVSVNMLPHVNSTPTVNIQSVTEIPLQFTPFSPASAPALSPRSSLRIASPYWESQVPVGHVPDDFHLIKQVRHLGLEDPAEFANSSGSEFMGSYYFPEAAICAKSSRRSPSLPDFPVKICHYFNKGFCKHGNNCRYFHGHPMPESFSQHFNASYNEIGYEDHAFIQGSLDKLELELTDLLKSRGGMPVSIASLPMLYYEKYGKTLQAEGYLTESQRHGKAGFSLSKLLSRLKNSICLIDRPHGQHSVILAEDAQKYLEFTIERSDLGVNSGSRQIYLTFPAESVFTEQDVSHYFNHFGPVQDVRIPCQQKRMFGFVTFVFAETAKQVLAKGNPHFICNARVLVKPYKEKSRLFDRRYMEKMQNLAFNYNQHLMEGESDIQSMPRSCDNSRFLGKEVIQEHETALELERRRFAEFHIAPKALAHPVYFGHSMDQLNPSEVGHEEPAQSPSADHINHFLDYVQNGSSNTSKMSLRVTNCNDQDSSPGINLPDSPFASAIGTGISTAT</sequence>
<keyword evidence="5" id="KW-0238">DNA-binding</keyword>
<dbReference type="PANTHER" id="PTHR24009:SF0">
    <property type="entry name" value="ZINC FINGER CCCH DOMAIN-CONTAINING PROTEIN 18"/>
    <property type="match status" value="1"/>
</dbReference>
<dbReference type="GO" id="GO:0003677">
    <property type="term" value="F:DNA binding"/>
    <property type="evidence" value="ECO:0007669"/>
    <property type="project" value="UniProtKB-KW"/>
</dbReference>
<dbReference type="PANTHER" id="PTHR24009">
    <property type="entry name" value="RNA-BINDING (RRM/RBD/RNP MOTIFS)"/>
    <property type="match status" value="1"/>
</dbReference>
<dbReference type="InterPro" id="IPR036855">
    <property type="entry name" value="Znf_CCCH_sf"/>
</dbReference>
<reference evidence="12 13" key="1">
    <citation type="submission" date="2025-04" db="UniProtKB">
        <authorList>
            <consortium name="RefSeq"/>
        </authorList>
    </citation>
    <scope>IDENTIFICATION</scope>
    <source>
        <tissue evidence="14">Leaf</tissue>
    </source>
</reference>
<dbReference type="InterPro" id="IPR035979">
    <property type="entry name" value="RBD_domain_sf"/>
</dbReference>
<evidence type="ECO:0000313" key="11">
    <source>
        <dbReference type="Proteomes" id="UP000827889"/>
    </source>
</evidence>
<dbReference type="FunFam" id="3.30.70.330:FF:000678">
    <property type="entry name" value="zinc finger CCCH domain-containing protein 53-like isoform X2"/>
    <property type="match status" value="1"/>
</dbReference>
<feature type="domain" description="RRM" evidence="8">
    <location>
        <begin position="339"/>
        <end position="415"/>
    </location>
</feature>
<dbReference type="CDD" id="cd12458">
    <property type="entry name" value="RRM_AtC3H46_like"/>
    <property type="match status" value="1"/>
</dbReference>
<accession>A0A8B8MPY3</accession>
<keyword evidence="11" id="KW-1185">Reference proteome</keyword>
<dbReference type="GO" id="GO:0008270">
    <property type="term" value="F:zinc ion binding"/>
    <property type="evidence" value="ECO:0007669"/>
    <property type="project" value="UniProtKB-KW"/>
</dbReference>
<evidence type="ECO:0000313" key="13">
    <source>
        <dbReference type="RefSeq" id="XP_030512635.1"/>
    </source>
</evidence>
<gene>
    <name evidence="12 13 14" type="primary">LOC115726750</name>
</gene>
<dbReference type="GeneID" id="115726750"/>
<evidence type="ECO:0000259" key="8">
    <source>
        <dbReference type="PROSITE" id="PS50102"/>
    </source>
</evidence>
<evidence type="ECO:0000256" key="2">
    <source>
        <dbReference type="ARBA" id="ARBA00022771"/>
    </source>
</evidence>
<dbReference type="PROSITE" id="PS50102">
    <property type="entry name" value="RRM"/>
    <property type="match status" value="1"/>
</dbReference>
<dbReference type="GO" id="GO:0003723">
    <property type="term" value="F:RNA binding"/>
    <property type="evidence" value="ECO:0007669"/>
    <property type="project" value="UniProtKB-UniRule"/>
</dbReference>
<keyword evidence="4 6" id="KW-0694">RNA-binding</keyword>